<dbReference type="NCBIfam" id="TIGR02923">
    <property type="entry name" value="AhaC"/>
    <property type="match status" value="1"/>
</dbReference>
<keyword evidence="6" id="KW-0378">Hydrolase</keyword>
<comment type="caution">
    <text evidence="6">The sequence shown here is derived from an EMBL/GenBank/DDBJ whole genome shotgun (WGS) entry which is preliminary data.</text>
</comment>
<evidence type="ECO:0000256" key="2">
    <source>
        <dbReference type="ARBA" id="ARBA00022448"/>
    </source>
</evidence>
<keyword evidence="5" id="KW-0066">ATP synthesis</keyword>
<dbReference type="PANTHER" id="PTHR38682">
    <property type="entry name" value="V-TYPE ATP SYNTHASE SUBUNIT C"/>
    <property type="match status" value="1"/>
</dbReference>
<evidence type="ECO:0000256" key="4">
    <source>
        <dbReference type="ARBA" id="ARBA00023065"/>
    </source>
</evidence>
<dbReference type="EC" id="3.6.3.14" evidence="6"/>
<dbReference type="EMBL" id="LNQE01001553">
    <property type="protein sequence ID" value="KUG15509.1"/>
    <property type="molecule type" value="Genomic_DNA"/>
</dbReference>
<evidence type="ECO:0000256" key="3">
    <source>
        <dbReference type="ARBA" id="ARBA00022781"/>
    </source>
</evidence>
<dbReference type="Gene3D" id="1.20.1690.10">
    <property type="entry name" value="V-type ATP synthase subunit C domain"/>
    <property type="match status" value="2"/>
</dbReference>
<dbReference type="Pfam" id="PF01992">
    <property type="entry name" value="vATP-synt_AC39"/>
    <property type="match status" value="1"/>
</dbReference>
<dbReference type="InterPro" id="IPR036079">
    <property type="entry name" value="ATPase_csu/dsu_sf"/>
</dbReference>
<evidence type="ECO:0000256" key="1">
    <source>
        <dbReference type="ARBA" id="ARBA00006709"/>
    </source>
</evidence>
<name>A0A0W8F3T3_9ZZZZ</name>
<keyword evidence="2" id="KW-0813">Transport</keyword>
<proteinExistence type="inferred from homology"/>
<keyword evidence="4" id="KW-0406">Ion transport</keyword>
<dbReference type="InterPro" id="IPR050873">
    <property type="entry name" value="V-ATPase_V0D/AC39_subunit"/>
</dbReference>
<dbReference type="Gene3D" id="1.10.132.50">
    <property type="entry name" value="ATP synthase (C/AC39) subunit, domain 3"/>
    <property type="match status" value="1"/>
</dbReference>
<accession>A0A0W8F3T3</accession>
<dbReference type="PANTHER" id="PTHR38682:SF1">
    <property type="entry name" value="V-TYPE ATP SYNTHASE SUBUNIT C"/>
    <property type="match status" value="1"/>
</dbReference>
<dbReference type="InterPro" id="IPR035067">
    <property type="entry name" value="V-type_ATPase_csu/dsu"/>
</dbReference>
<protein>
    <submittedName>
        <fullName evidence="6">V-type atp synthase subunit c</fullName>
        <ecNumber evidence="6">3.6.3.14</ecNumber>
    </submittedName>
</protein>
<dbReference type="InterPro" id="IPR002843">
    <property type="entry name" value="ATPase_V0-cplx_csu/dsu"/>
</dbReference>
<dbReference type="GO" id="GO:0033179">
    <property type="term" value="C:proton-transporting V-type ATPase, V0 domain"/>
    <property type="evidence" value="ECO:0007669"/>
    <property type="project" value="InterPro"/>
</dbReference>
<evidence type="ECO:0000256" key="5">
    <source>
        <dbReference type="ARBA" id="ARBA00023310"/>
    </source>
</evidence>
<evidence type="ECO:0000313" key="6">
    <source>
        <dbReference type="EMBL" id="KUG15509.1"/>
    </source>
</evidence>
<dbReference type="AlphaFoldDB" id="A0A0W8F3T3"/>
<dbReference type="GO" id="GO:0006754">
    <property type="term" value="P:ATP biosynthetic process"/>
    <property type="evidence" value="ECO:0007669"/>
    <property type="project" value="UniProtKB-KW"/>
</dbReference>
<sequence length="353" mass="40682">MTDMEYAYVNARIRAMKSSLLDTSLLEQLINKPDLDSLIAELEKTTYREELEKAGVLFSGITRIEVAIRKDLVKTFRTILNYIRGTESERYLTIILHRWDVQNIKTIIRGKKIQENPSEILECLIPAGELDEAALTELVKQPDVKAVIDLLATWRISYARPLTLTFKEFTDTGDMMVLEYALDTFYYKDALSELSEDESADALILKDLIITEIDINNIKTVLRVIRDRIDYEEAKRYFMKGSNEFDTEKLFSMMKAGTIEGALKLLEQTQYQYLTKIPPEYIAAEKISAFEKELERYLVRKAVSLFLGDPLSIAIPIAFIWAKYTEVTNIRVIARCKINEISEKDLREALISV</sequence>
<gene>
    <name evidence="6" type="ORF">ASZ90_014865</name>
</gene>
<dbReference type="SUPFAM" id="SSF103486">
    <property type="entry name" value="V-type ATP synthase subunit C"/>
    <property type="match status" value="1"/>
</dbReference>
<keyword evidence="3" id="KW-0375">Hydrogen ion transport</keyword>
<organism evidence="6">
    <name type="scientific">hydrocarbon metagenome</name>
    <dbReference type="NCBI Taxonomy" id="938273"/>
    <lineage>
        <taxon>unclassified sequences</taxon>
        <taxon>metagenomes</taxon>
        <taxon>ecological metagenomes</taxon>
    </lineage>
</organism>
<dbReference type="GO" id="GO:0016787">
    <property type="term" value="F:hydrolase activity"/>
    <property type="evidence" value="ECO:0007669"/>
    <property type="project" value="UniProtKB-KW"/>
</dbReference>
<dbReference type="InterPro" id="IPR014272">
    <property type="entry name" value="ATPase_V0-cplx_csu"/>
</dbReference>
<dbReference type="HAMAP" id="MF_00314">
    <property type="entry name" value="ATP_synth_C_arch"/>
    <property type="match status" value="1"/>
</dbReference>
<reference evidence="6" key="1">
    <citation type="journal article" date="2015" name="Proc. Natl. Acad. Sci. U.S.A.">
        <title>Networks of energetic and metabolic interactions define dynamics in microbial communities.</title>
        <authorList>
            <person name="Embree M."/>
            <person name="Liu J.K."/>
            <person name="Al-Bassam M.M."/>
            <person name="Zengler K."/>
        </authorList>
    </citation>
    <scope>NUCLEOTIDE SEQUENCE</scope>
</reference>
<dbReference type="InterPro" id="IPR044911">
    <property type="entry name" value="V-type_ATPase_csu/dsu_dom_3"/>
</dbReference>
<dbReference type="GO" id="GO:0046961">
    <property type="term" value="F:proton-transporting ATPase activity, rotational mechanism"/>
    <property type="evidence" value="ECO:0007669"/>
    <property type="project" value="InterPro"/>
</dbReference>
<comment type="similarity">
    <text evidence="1">Belongs to the V-ATPase V0D/AC39 subunit family.</text>
</comment>